<dbReference type="AlphaFoldDB" id="A0A2U1KIA7"/>
<dbReference type="InterPro" id="IPR012881">
    <property type="entry name" value="DUF1685"/>
</dbReference>
<sequence>MAHNLQTFLWQTQRNKIQFYSKHDRDKEWEELKNKQTRRNLHRRSMSLDSISKFDVTDDDIKELKGVFELGFGLDMKNKLNPKLKRAFPALEMYVAMNGQFKSGEKSRSYSLTFDSLLNTRFMIDPKEDPKNVKLRLKRWAQVVICSAREASKSKQPEIIMA</sequence>
<dbReference type="Pfam" id="PF07939">
    <property type="entry name" value="DUF1685"/>
    <property type="match status" value="1"/>
</dbReference>
<protein>
    <submittedName>
        <fullName evidence="1">Uncharacterized protein</fullName>
    </submittedName>
</protein>
<organism evidence="1 2">
    <name type="scientific">Artemisia annua</name>
    <name type="common">Sweet wormwood</name>
    <dbReference type="NCBI Taxonomy" id="35608"/>
    <lineage>
        <taxon>Eukaryota</taxon>
        <taxon>Viridiplantae</taxon>
        <taxon>Streptophyta</taxon>
        <taxon>Embryophyta</taxon>
        <taxon>Tracheophyta</taxon>
        <taxon>Spermatophyta</taxon>
        <taxon>Magnoliopsida</taxon>
        <taxon>eudicotyledons</taxon>
        <taxon>Gunneridae</taxon>
        <taxon>Pentapetalae</taxon>
        <taxon>asterids</taxon>
        <taxon>campanulids</taxon>
        <taxon>Asterales</taxon>
        <taxon>Asteraceae</taxon>
        <taxon>Asteroideae</taxon>
        <taxon>Anthemideae</taxon>
        <taxon>Artemisiinae</taxon>
        <taxon>Artemisia</taxon>
    </lineage>
</organism>
<gene>
    <name evidence="1" type="ORF">CTI12_AA599250</name>
</gene>
<reference evidence="1 2" key="1">
    <citation type="journal article" date="2018" name="Mol. Plant">
        <title>The genome of Artemisia annua provides insight into the evolution of Asteraceae family and artemisinin biosynthesis.</title>
        <authorList>
            <person name="Shen Q."/>
            <person name="Zhang L."/>
            <person name="Liao Z."/>
            <person name="Wang S."/>
            <person name="Yan T."/>
            <person name="Shi P."/>
            <person name="Liu M."/>
            <person name="Fu X."/>
            <person name="Pan Q."/>
            <person name="Wang Y."/>
            <person name="Lv Z."/>
            <person name="Lu X."/>
            <person name="Zhang F."/>
            <person name="Jiang W."/>
            <person name="Ma Y."/>
            <person name="Chen M."/>
            <person name="Hao X."/>
            <person name="Li L."/>
            <person name="Tang Y."/>
            <person name="Lv G."/>
            <person name="Zhou Y."/>
            <person name="Sun X."/>
            <person name="Brodelius P.E."/>
            <person name="Rose J.K.C."/>
            <person name="Tang K."/>
        </authorList>
    </citation>
    <scope>NUCLEOTIDE SEQUENCE [LARGE SCALE GENOMIC DNA]</scope>
    <source>
        <strain evidence="2">cv. Huhao1</strain>
        <tissue evidence="1">Leaf</tissue>
    </source>
</reference>
<dbReference type="PANTHER" id="PTHR31865:SF70">
    <property type="match status" value="1"/>
</dbReference>
<accession>A0A2U1KIA7</accession>
<name>A0A2U1KIA7_ARTAN</name>
<dbReference type="PANTHER" id="PTHR31865">
    <property type="entry name" value="OSJNBA0071G03.3 PROTEIN"/>
    <property type="match status" value="1"/>
</dbReference>
<dbReference type="EMBL" id="PKPP01018088">
    <property type="protein sequence ID" value="PWA36510.1"/>
    <property type="molecule type" value="Genomic_DNA"/>
</dbReference>
<evidence type="ECO:0000313" key="1">
    <source>
        <dbReference type="EMBL" id="PWA36510.1"/>
    </source>
</evidence>
<dbReference type="STRING" id="35608.A0A2U1KIA7"/>
<dbReference type="OrthoDB" id="641808at2759"/>
<proteinExistence type="predicted"/>
<dbReference type="Proteomes" id="UP000245207">
    <property type="component" value="Unassembled WGS sequence"/>
</dbReference>
<evidence type="ECO:0000313" key="2">
    <source>
        <dbReference type="Proteomes" id="UP000245207"/>
    </source>
</evidence>
<keyword evidence="2" id="KW-1185">Reference proteome</keyword>
<comment type="caution">
    <text evidence="1">The sequence shown here is derived from an EMBL/GenBank/DDBJ whole genome shotgun (WGS) entry which is preliminary data.</text>
</comment>